<reference evidence="9" key="1">
    <citation type="submission" date="2020-07" db="EMBL/GenBank/DDBJ databases">
        <authorList>
            <person name="Camacho E."/>
        </authorList>
    </citation>
    <scope>NUCLEOTIDE SEQUENCE</scope>
    <source>
        <strain evidence="9">MPO218</strain>
    </source>
</reference>
<dbReference type="InterPro" id="IPR045979">
    <property type="entry name" value="DUF5935"/>
</dbReference>
<evidence type="ECO:0000259" key="8">
    <source>
        <dbReference type="Pfam" id="PF19358"/>
    </source>
</evidence>
<gene>
    <name evidence="9" type="ORF">HRJ34_01475</name>
</gene>
<evidence type="ECO:0000256" key="2">
    <source>
        <dbReference type="ARBA" id="ARBA00022692"/>
    </source>
</evidence>
<feature type="transmembrane region" description="Helical" evidence="6">
    <location>
        <begin position="395"/>
        <end position="416"/>
    </location>
</feature>
<dbReference type="RefSeq" id="WP_012050993.1">
    <property type="nucleotide sequence ID" value="NZ_CP059319.1"/>
</dbReference>
<dbReference type="PANTHER" id="PTHR37422">
    <property type="entry name" value="TEICHURONIC ACID BIOSYNTHESIS PROTEIN TUAE"/>
    <property type="match status" value="1"/>
</dbReference>
<keyword evidence="9" id="KW-0436">Ligase</keyword>
<feature type="transmembrane region" description="Helical" evidence="6">
    <location>
        <begin position="203"/>
        <end position="231"/>
    </location>
</feature>
<evidence type="ECO:0000259" key="7">
    <source>
        <dbReference type="Pfam" id="PF04932"/>
    </source>
</evidence>
<feature type="transmembrane region" description="Helical" evidence="6">
    <location>
        <begin position="129"/>
        <end position="152"/>
    </location>
</feature>
<dbReference type="PANTHER" id="PTHR37422:SF13">
    <property type="entry name" value="LIPOPOLYSACCHARIDE BIOSYNTHESIS PROTEIN PA4999-RELATED"/>
    <property type="match status" value="1"/>
</dbReference>
<organism evidence="9 10">
    <name type="scientific">Rhizorhabdus wittichii</name>
    <dbReference type="NCBI Taxonomy" id="160791"/>
    <lineage>
        <taxon>Bacteria</taxon>
        <taxon>Pseudomonadati</taxon>
        <taxon>Pseudomonadota</taxon>
        <taxon>Alphaproteobacteria</taxon>
        <taxon>Sphingomonadales</taxon>
        <taxon>Sphingomonadaceae</taxon>
        <taxon>Rhizorhabdus</taxon>
    </lineage>
</organism>
<keyword evidence="4 6" id="KW-0472">Membrane</keyword>
<evidence type="ECO:0000313" key="9">
    <source>
        <dbReference type="EMBL" id="QTH22232.1"/>
    </source>
</evidence>
<feature type="compositionally biased region" description="Acidic residues" evidence="5">
    <location>
        <begin position="446"/>
        <end position="462"/>
    </location>
</feature>
<dbReference type="NCBIfam" id="TIGR03097">
    <property type="entry name" value="PEP_O_lig_1"/>
    <property type="match status" value="1"/>
</dbReference>
<evidence type="ECO:0000313" key="10">
    <source>
        <dbReference type="Proteomes" id="UP000664914"/>
    </source>
</evidence>
<feature type="transmembrane region" description="Helical" evidence="6">
    <location>
        <begin position="243"/>
        <end position="260"/>
    </location>
</feature>
<feature type="transmembrane region" description="Helical" evidence="6">
    <location>
        <begin position="348"/>
        <end position="366"/>
    </location>
</feature>
<feature type="transmembrane region" description="Helical" evidence="6">
    <location>
        <begin position="105"/>
        <end position="122"/>
    </location>
</feature>
<proteinExistence type="predicted"/>
<dbReference type="Pfam" id="PF04932">
    <property type="entry name" value="Wzy_C"/>
    <property type="match status" value="1"/>
</dbReference>
<evidence type="ECO:0000256" key="4">
    <source>
        <dbReference type="ARBA" id="ARBA00023136"/>
    </source>
</evidence>
<feature type="domain" description="DUF5935" evidence="8">
    <location>
        <begin position="1"/>
        <end position="193"/>
    </location>
</feature>
<dbReference type="InterPro" id="IPR051533">
    <property type="entry name" value="WaaL-like"/>
</dbReference>
<evidence type="ECO:0000256" key="6">
    <source>
        <dbReference type="SAM" id="Phobius"/>
    </source>
</evidence>
<accession>A0A975D3G4</accession>
<dbReference type="OMA" id="WFGVLAE"/>
<feature type="domain" description="O-antigen ligase-related" evidence="7">
    <location>
        <begin position="208"/>
        <end position="356"/>
    </location>
</feature>
<keyword evidence="2 6" id="KW-0812">Transmembrane</keyword>
<dbReference type="Pfam" id="PF19358">
    <property type="entry name" value="DUF5935"/>
    <property type="match status" value="1"/>
</dbReference>
<dbReference type="InterPro" id="IPR007016">
    <property type="entry name" value="O-antigen_ligase-rel_domated"/>
</dbReference>
<evidence type="ECO:0000256" key="5">
    <source>
        <dbReference type="SAM" id="MobiDB-lite"/>
    </source>
</evidence>
<dbReference type="GO" id="GO:0016020">
    <property type="term" value="C:membrane"/>
    <property type="evidence" value="ECO:0007669"/>
    <property type="project" value="UniProtKB-SubCell"/>
</dbReference>
<name>A0A975D3G4_9SPHN</name>
<evidence type="ECO:0000256" key="1">
    <source>
        <dbReference type="ARBA" id="ARBA00004141"/>
    </source>
</evidence>
<keyword evidence="3 6" id="KW-1133">Transmembrane helix</keyword>
<feature type="transmembrane region" description="Helical" evidence="6">
    <location>
        <begin position="172"/>
        <end position="191"/>
    </location>
</feature>
<evidence type="ECO:0000256" key="3">
    <source>
        <dbReference type="ARBA" id="ARBA00022989"/>
    </source>
</evidence>
<protein>
    <submittedName>
        <fullName evidence="9">O-glycosylation ligase, exosortase A system-associated</fullName>
    </submittedName>
</protein>
<dbReference type="EMBL" id="CP059319">
    <property type="protein sequence ID" value="QTH22232.1"/>
    <property type="molecule type" value="Genomic_DNA"/>
</dbReference>
<dbReference type="Proteomes" id="UP000664914">
    <property type="component" value="Chromosome"/>
</dbReference>
<dbReference type="InterPro" id="IPR017528">
    <property type="entry name" value="CHP03097O-antigen_lig-rel"/>
</dbReference>
<feature type="region of interest" description="Disordered" evidence="5">
    <location>
        <begin position="442"/>
        <end position="487"/>
    </location>
</feature>
<comment type="subcellular location">
    <subcellularLocation>
        <location evidence="1">Membrane</location>
        <topology evidence="1">Multi-pass membrane protein</topology>
    </subcellularLocation>
</comment>
<dbReference type="AlphaFoldDB" id="A0A975D3G4"/>
<feature type="transmembrane region" description="Helical" evidence="6">
    <location>
        <begin position="43"/>
        <end position="64"/>
    </location>
</feature>
<sequence length="487" mass="54531">MRDLFLIGFLVAILLAGFRRPFLFVCAYVYVDIVSPQRISYYLLSSVPVSLIVFIAAFLGWAINDDKSLSKPTPRQVLLILLLLYCGYTTLTADYPDAALEKWDWVWKALVFSIFMPMTLYTRIRIEGVLLFMLLCLSSIAVVGGAKTLAGGGGYGTLNLMVANNSGMYESSTISAFAICSIPLILYMAKYSTIVRPTIFSRLYWYALAFACLLIPIGTQTRTGLLCIVLAGVLELRATKRRFLYIGIIAAIATAGIPFLPKTYTQRMDTIQGYKGDASASTRLAVWKWTLDYSKSHPFGGGFEAYRGNKLTIDMSYRTADGTVVSVVGYDAGRSFHNAYFEMLGEQGYPGLALFLAVHLIGIFRMEVIRRSYLKEQGANAWVSPLAAALQHAHLIYMLGSSFVGIAFQPYIYYIIAVEIGFDRYVQIHVKRRVWNPFRKRRRDVEAEEEASEAEALPEPEPEPERPLSAAAERRRAQPRWGNVNGK</sequence>
<reference evidence="9" key="2">
    <citation type="submission" date="2021-04" db="EMBL/GenBank/DDBJ databases">
        <title>Isolation and genomic analysis of the ibuprofen-degrading bacterium Sphingomonas strain MPO218.</title>
        <authorList>
            <person name="Aulestia M."/>
            <person name="Flores A."/>
            <person name="Mangas E.L."/>
            <person name="Perez-Pulido A.J."/>
            <person name="Santero E."/>
            <person name="Camacho E.M."/>
        </authorList>
    </citation>
    <scope>NUCLEOTIDE SEQUENCE</scope>
    <source>
        <strain evidence="9">MPO218</strain>
    </source>
</reference>
<dbReference type="GO" id="GO:0016874">
    <property type="term" value="F:ligase activity"/>
    <property type="evidence" value="ECO:0007669"/>
    <property type="project" value="UniProtKB-KW"/>
</dbReference>
<feature type="transmembrane region" description="Helical" evidence="6">
    <location>
        <begin position="76"/>
        <end position="93"/>
    </location>
</feature>